<dbReference type="EMBL" id="SATR01000069">
    <property type="protein sequence ID" value="TFH89420.1"/>
    <property type="molecule type" value="Genomic_DNA"/>
</dbReference>
<dbReference type="Proteomes" id="UP000297753">
    <property type="component" value="Unassembled WGS sequence"/>
</dbReference>
<evidence type="ECO:0000313" key="3">
    <source>
        <dbReference type="Proteomes" id="UP000297753"/>
    </source>
</evidence>
<name>A0A4Y8W902_9VIBR</name>
<proteinExistence type="predicted"/>
<comment type="caution">
    <text evidence="2">The sequence shown here is derived from an EMBL/GenBank/DDBJ whole genome shotgun (WGS) entry which is preliminary data.</text>
</comment>
<dbReference type="Pfam" id="PF05118">
    <property type="entry name" value="Asp_Arg_Hydrox"/>
    <property type="match status" value="1"/>
</dbReference>
<dbReference type="InterPro" id="IPR007803">
    <property type="entry name" value="Asp/Arg/Pro-Hydrxlase"/>
</dbReference>
<evidence type="ECO:0000313" key="2">
    <source>
        <dbReference type="EMBL" id="TFH89420.1"/>
    </source>
</evidence>
<sequence length="282" mass="32468">MGKVVASRKLYQIRISKYLQSEDLNDIRALNFDQAYQEYGYGIWETLSIWNKDGRNGDAISKEYEGSAQINDTGKDLHNINRMINDHFECRHIKSVRLLRSCKGGMILPHFDYLEFQNGFTRLHVVLDIDDTCLNSEGDVVYQMEAGDVWFLDGRELHSATSISPSGKLCLMIDFSPHEPFERLFKSTPLLDHPPISTPLVRNKPMEDALVSALLTLNQYSPSHRVKDIMAILNQFCFERKVPHSAFYPLLDQVFDVRVNPNNHEIYQHIKSIMIVSGHHES</sequence>
<keyword evidence="3" id="KW-1185">Reference proteome</keyword>
<dbReference type="SUPFAM" id="SSF51197">
    <property type="entry name" value="Clavaminate synthase-like"/>
    <property type="match status" value="1"/>
</dbReference>
<organism evidence="2 3">
    <name type="scientific">Vibrio ouci</name>
    <dbReference type="NCBI Taxonomy" id="2499078"/>
    <lineage>
        <taxon>Bacteria</taxon>
        <taxon>Pseudomonadati</taxon>
        <taxon>Pseudomonadota</taxon>
        <taxon>Gammaproteobacteria</taxon>
        <taxon>Vibrionales</taxon>
        <taxon>Vibrionaceae</taxon>
        <taxon>Vibrio</taxon>
    </lineage>
</organism>
<evidence type="ECO:0000259" key="1">
    <source>
        <dbReference type="Pfam" id="PF05118"/>
    </source>
</evidence>
<gene>
    <name evidence="2" type="ORF">ELS82_22370</name>
</gene>
<feature type="domain" description="Aspartyl/asparaginy/proline hydroxylase" evidence="1">
    <location>
        <begin position="33"/>
        <end position="175"/>
    </location>
</feature>
<reference evidence="2 3" key="1">
    <citation type="submission" date="2019-01" db="EMBL/GenBank/DDBJ databases">
        <title>Vibrio BEI176 sp. nov, a marine bacterium isolated from China: eastern marignal seas.</title>
        <authorList>
            <person name="Li B."/>
        </authorList>
    </citation>
    <scope>NUCLEOTIDE SEQUENCE [LARGE SCALE GENOMIC DNA]</scope>
    <source>
        <strain evidence="2 3">BEI176</strain>
    </source>
</reference>
<dbReference type="Gene3D" id="2.60.120.330">
    <property type="entry name" value="B-lactam Antibiotic, Isopenicillin N Synthase, Chain"/>
    <property type="match status" value="1"/>
</dbReference>
<accession>A0A4Y8W902</accession>
<dbReference type="AlphaFoldDB" id="A0A4Y8W902"/>
<protein>
    <recommendedName>
        <fullName evidence="1">Aspartyl/asparaginy/proline hydroxylase domain-containing protein</fullName>
    </recommendedName>
</protein>
<dbReference type="InterPro" id="IPR027443">
    <property type="entry name" value="IPNS-like_sf"/>
</dbReference>
<dbReference type="OrthoDB" id="1441538at2"/>